<evidence type="ECO:0000313" key="2">
    <source>
        <dbReference type="EMBL" id="OGG53697.1"/>
    </source>
</evidence>
<dbReference type="SUPFAM" id="SSF63825">
    <property type="entry name" value="YWTD domain"/>
    <property type="match status" value="1"/>
</dbReference>
<sequence>MKKDAYMKKLWRKHGEVLRDPHEIFAGAFSSSGINRRSLAFTATASFSKIVERLGITLLVSREYENLLLALSFKRGKILQSFFHVPHPSGIAVDKHGSVYVATTRNPNQILEFRPTKNALERWGIPSSPARILVPSRSKHLAGAYYLHDLAFIGNKLCGNAVGINSVVEIDMNRSDSPRSIWWPKCIERNGKPLQDANYIQLNSIAAGKTLSDSFFSASGDCILSTRPGNPAYSVDGTGVIFSGKTRTRSASGLTRPHSARFHGKKLIVANSGYGEVGVIENGAFSPRIKLPGWTRGLCILKNVLFVGVSHILPRFYVYAPGVDPKKTMCGIFAISLSNWKVLGSIKFPYGNQIFAIESISSKKALGFPYVDTRDGASEQATFLTFQV</sequence>
<accession>A0A1F6CX69</accession>
<name>A0A1F6CX69_9BACT</name>
<gene>
    <name evidence="2" type="ORF">A2851_02315</name>
</gene>
<proteinExistence type="predicted"/>
<feature type="domain" description="Conserved hypothetical protein CHP03032" evidence="1">
    <location>
        <begin position="46"/>
        <end position="362"/>
    </location>
</feature>
<dbReference type="STRING" id="1798480.A2851_02315"/>
<protein>
    <recommendedName>
        <fullName evidence="1">Conserved hypothetical protein CHP03032 domain-containing protein</fullName>
    </recommendedName>
</protein>
<reference evidence="2 3" key="1">
    <citation type="journal article" date="2016" name="Nat. Commun.">
        <title>Thousands of microbial genomes shed light on interconnected biogeochemical processes in an aquifer system.</title>
        <authorList>
            <person name="Anantharaman K."/>
            <person name="Brown C.T."/>
            <person name="Hug L.A."/>
            <person name="Sharon I."/>
            <person name="Castelle C.J."/>
            <person name="Probst A.J."/>
            <person name="Thomas B.C."/>
            <person name="Singh A."/>
            <person name="Wilkins M.J."/>
            <person name="Karaoz U."/>
            <person name="Brodie E.L."/>
            <person name="Williams K.H."/>
            <person name="Hubbard S.S."/>
            <person name="Banfield J.F."/>
        </authorList>
    </citation>
    <scope>NUCLEOTIDE SEQUENCE [LARGE SCALE GENOMIC DNA]</scope>
</reference>
<organism evidence="2 3">
    <name type="scientific">Candidatus Kaiserbacteria bacterium RIFCSPHIGHO2_01_FULL_53_29</name>
    <dbReference type="NCBI Taxonomy" id="1798480"/>
    <lineage>
        <taxon>Bacteria</taxon>
        <taxon>Candidatus Kaiseribacteriota</taxon>
    </lineage>
</organism>
<evidence type="ECO:0000313" key="3">
    <source>
        <dbReference type="Proteomes" id="UP000176863"/>
    </source>
</evidence>
<dbReference type="Pfam" id="PF16261">
    <property type="entry name" value="DUF4915"/>
    <property type="match status" value="1"/>
</dbReference>
<dbReference type="InterPro" id="IPR017481">
    <property type="entry name" value="CHP03032"/>
</dbReference>
<dbReference type="InterPro" id="IPR011042">
    <property type="entry name" value="6-blade_b-propeller_TolB-like"/>
</dbReference>
<comment type="caution">
    <text evidence="2">The sequence shown here is derived from an EMBL/GenBank/DDBJ whole genome shotgun (WGS) entry which is preliminary data.</text>
</comment>
<dbReference type="Proteomes" id="UP000176863">
    <property type="component" value="Unassembled WGS sequence"/>
</dbReference>
<dbReference type="AlphaFoldDB" id="A0A1F6CX69"/>
<evidence type="ECO:0000259" key="1">
    <source>
        <dbReference type="Pfam" id="PF16261"/>
    </source>
</evidence>
<dbReference type="EMBL" id="MFKT01000009">
    <property type="protein sequence ID" value="OGG53697.1"/>
    <property type="molecule type" value="Genomic_DNA"/>
</dbReference>
<dbReference type="Gene3D" id="2.120.10.30">
    <property type="entry name" value="TolB, C-terminal domain"/>
    <property type="match status" value="1"/>
</dbReference>